<keyword evidence="2" id="KW-1185">Reference proteome</keyword>
<dbReference type="RefSeq" id="WP_208232821.1">
    <property type="nucleotide sequence ID" value="NZ_JAGEVG010000004.1"/>
</dbReference>
<organism evidence="1 2">
    <name type="scientific">Gelidibacter pelagius</name>
    <dbReference type="NCBI Taxonomy" id="2819985"/>
    <lineage>
        <taxon>Bacteria</taxon>
        <taxon>Pseudomonadati</taxon>
        <taxon>Bacteroidota</taxon>
        <taxon>Flavobacteriia</taxon>
        <taxon>Flavobacteriales</taxon>
        <taxon>Flavobacteriaceae</taxon>
        <taxon>Gelidibacter</taxon>
    </lineage>
</organism>
<sequence length="86" mass="10002">MIIKKVNPGIYEIEVTVLEIVNGNTLIDQLTGWDNEYTTLKLKCTDCTVMVFNKDIKLFINISRGHTFKALVKEWKENIYNFKGFV</sequence>
<evidence type="ECO:0000313" key="1">
    <source>
        <dbReference type="EMBL" id="MBO3097683.1"/>
    </source>
</evidence>
<reference evidence="1 2" key="1">
    <citation type="submission" date="2021-03" db="EMBL/GenBank/DDBJ databases">
        <title>Gelidibacter sp. nov., isolated from costal sediment.</title>
        <authorList>
            <person name="Lun K.-Y."/>
        </authorList>
    </citation>
    <scope>NUCLEOTIDE SEQUENCE [LARGE SCALE GENOMIC DNA]</scope>
    <source>
        <strain evidence="1 2">DF109</strain>
    </source>
</reference>
<proteinExistence type="predicted"/>
<accession>A0ABS3SPP9</accession>
<comment type="caution">
    <text evidence="1">The sequence shown here is derived from an EMBL/GenBank/DDBJ whole genome shotgun (WGS) entry which is preliminary data.</text>
</comment>
<evidence type="ECO:0000313" key="2">
    <source>
        <dbReference type="Proteomes" id="UP000681315"/>
    </source>
</evidence>
<dbReference type="EMBL" id="JAGEVG010000004">
    <property type="protein sequence ID" value="MBO3097683.1"/>
    <property type="molecule type" value="Genomic_DNA"/>
</dbReference>
<gene>
    <name evidence="1" type="ORF">J4051_05355</name>
</gene>
<protein>
    <submittedName>
        <fullName evidence="1">Uncharacterized protein</fullName>
    </submittedName>
</protein>
<name>A0ABS3SPP9_9FLAO</name>
<dbReference type="Proteomes" id="UP000681315">
    <property type="component" value="Unassembled WGS sequence"/>
</dbReference>